<dbReference type="Pfam" id="PF06496">
    <property type="entry name" value="DUF1097"/>
    <property type="match status" value="1"/>
</dbReference>
<feature type="transmembrane region" description="Helical" evidence="1">
    <location>
        <begin position="38"/>
        <end position="57"/>
    </location>
</feature>
<feature type="transmembrane region" description="Helical" evidence="1">
    <location>
        <begin position="114"/>
        <end position="133"/>
    </location>
</feature>
<gene>
    <name evidence="2" type="ORF">N1F79_23285</name>
</gene>
<reference evidence="2 3" key="1">
    <citation type="submission" date="2022-09" db="EMBL/GenBank/DDBJ databases">
        <title>Genome sequencing of Flavivirga sp. MEBiC05379.</title>
        <authorList>
            <person name="Oh H.-M."/>
            <person name="Kwon K.K."/>
            <person name="Park M.J."/>
            <person name="Yang S.-H."/>
        </authorList>
    </citation>
    <scope>NUCLEOTIDE SEQUENCE [LARGE SCALE GENOMIC DNA]</scope>
    <source>
        <strain evidence="2 3">MEBiC05379</strain>
    </source>
</reference>
<feature type="transmembrane region" description="Helical" evidence="1">
    <location>
        <begin position="88"/>
        <end position="107"/>
    </location>
</feature>
<dbReference type="EMBL" id="JAODOP010000004">
    <property type="protein sequence ID" value="MEF3836066.1"/>
    <property type="molecule type" value="Genomic_DNA"/>
</dbReference>
<feature type="transmembrane region" description="Helical" evidence="1">
    <location>
        <begin position="145"/>
        <end position="166"/>
    </location>
</feature>
<protein>
    <submittedName>
        <fullName evidence="2">DUF1097 domain-containing protein</fullName>
    </submittedName>
</protein>
<evidence type="ECO:0000313" key="2">
    <source>
        <dbReference type="EMBL" id="MEF3836066.1"/>
    </source>
</evidence>
<organism evidence="2 3">
    <name type="scientific">Flavivirga spongiicola</name>
    <dbReference type="NCBI Taxonomy" id="421621"/>
    <lineage>
        <taxon>Bacteria</taxon>
        <taxon>Pseudomonadati</taxon>
        <taxon>Bacteroidota</taxon>
        <taxon>Flavobacteriia</taxon>
        <taxon>Flavobacteriales</taxon>
        <taxon>Flavobacteriaceae</taxon>
        <taxon>Flavivirga</taxon>
    </lineage>
</organism>
<comment type="caution">
    <text evidence="2">The sequence shown here is derived from an EMBL/GenBank/DDBJ whole genome shotgun (WGS) entry which is preliminary data.</text>
</comment>
<name>A0ABU7Y079_9FLAO</name>
<evidence type="ECO:0000256" key="1">
    <source>
        <dbReference type="SAM" id="Phobius"/>
    </source>
</evidence>
<dbReference type="RefSeq" id="WP_303308340.1">
    <property type="nucleotide sequence ID" value="NZ_JAODOP010000004.1"/>
</dbReference>
<accession>A0ABU7Y079</accession>
<keyword evidence="3" id="KW-1185">Reference proteome</keyword>
<feature type="transmembrane region" description="Helical" evidence="1">
    <location>
        <begin position="64"/>
        <end position="82"/>
    </location>
</feature>
<proteinExistence type="predicted"/>
<keyword evidence="1" id="KW-0812">Transmembrane</keyword>
<keyword evidence="1" id="KW-0472">Membrane</keyword>
<evidence type="ECO:0000313" key="3">
    <source>
        <dbReference type="Proteomes" id="UP001337305"/>
    </source>
</evidence>
<dbReference type="InterPro" id="IPR009476">
    <property type="entry name" value="DUF1097"/>
</dbReference>
<dbReference type="Proteomes" id="UP001337305">
    <property type="component" value="Unassembled WGS sequence"/>
</dbReference>
<sequence>MSLRKFIAIPILIALLAGSIQIVDQLLHLHVEPVGNVGFGWIAFQAWAMYFLAGCDIKGGVRTLLGYVMGIIASILIMVLGSGQFAGLGFFAFPLAVFLVVIPVIFLEKVKWLDFIPAIFVGAGAFFAFMSYVPNASFVIAAKTELIYCVLGLIYGYVTVSLRGAYEKKISKS</sequence>
<keyword evidence="1" id="KW-1133">Transmembrane helix</keyword>